<dbReference type="Proteomes" id="UP000008315">
    <property type="component" value="Chromosome"/>
</dbReference>
<dbReference type="Gene3D" id="3.40.50.300">
    <property type="entry name" value="P-loop containing nucleotide triphosphate hydrolases"/>
    <property type="match status" value="1"/>
</dbReference>
<dbReference type="Gene3D" id="3.30.70.1070">
    <property type="entry name" value="Sporulation related repeat"/>
    <property type="match status" value="1"/>
</dbReference>
<sequence>MVEKANQAANRPYGLAKPAIKSLITAERAQKFELLIHLIINFNRPLIVNGPAGIGKSTLLTVLREQRPVEGHYCFMTGDHQLSFSSIQEQLRSFLEMEQPACKGFSLGDAIALLEQKKLKLILMIDNAGELMPGLIDALSEYALVNPALRVIFSLTQDELYIKSRSDRSVEDCHFIEMLPLSEKQCRDFLQNLSGKPDAPISFNAVSDNMVEYVYRETHGIPGKIVAELPRLSDFERLGAPVRFSIGLFALLAIAGIAFVGWEALAPESDHELTESLPRSQQQALSVPLPVEKFAGKQMVNDRIVTDVSEQKPKMTNVVTAPVAAVPDRKIETTVKNKEINDLEVVSDSAENDKLENPIAGPSIIKAEPLVPTVADEKIETKPQETIDSNRSEDDRSWLFKQSSDHFTLQLMVLSSRQSIVNVLNKYRHLKQDLKYLETRIGGKEKFILLYGSFSSHPEAERSTGKLPAEFKGAWVRRFAVLQNDIKNAN</sequence>
<dbReference type="SUPFAM" id="SSF52540">
    <property type="entry name" value="P-loop containing nucleoside triphosphate hydrolases"/>
    <property type="match status" value="1"/>
</dbReference>
<dbReference type="Pfam" id="PF05036">
    <property type="entry name" value="SPOR"/>
    <property type="match status" value="1"/>
</dbReference>
<feature type="domain" description="SPOR" evidence="2">
    <location>
        <begin position="404"/>
        <end position="478"/>
    </location>
</feature>
<dbReference type="HOGENOM" id="CLU_038922_0_0_6"/>
<evidence type="ECO:0000313" key="3">
    <source>
        <dbReference type="EMBL" id="CCE24898.1"/>
    </source>
</evidence>
<gene>
    <name evidence="3" type="ordered locus">MEALZ_3233</name>
</gene>
<evidence type="ECO:0000256" key="1">
    <source>
        <dbReference type="SAM" id="Phobius"/>
    </source>
</evidence>
<feature type="transmembrane region" description="Helical" evidence="1">
    <location>
        <begin position="240"/>
        <end position="262"/>
    </location>
</feature>
<reference evidence="4" key="1">
    <citation type="journal article" date="2012" name="J. Bacteriol.">
        <title>Genome sequence of the haloalkaliphilic methanotrophic bacterium Methylomicrobium alcaliphilum 20Z.</title>
        <authorList>
            <person name="Vuilleumier S."/>
            <person name="Khmelenina V.N."/>
            <person name="Bringel F."/>
            <person name="Reshetnikov A.S."/>
            <person name="Lajus A."/>
            <person name="Mangenot S."/>
            <person name="Rouy Z."/>
            <person name="Op den Camp H.J."/>
            <person name="Jetten M.S."/>
            <person name="Dispirito A.A."/>
            <person name="Dunfield P."/>
            <person name="Klotz M.G."/>
            <person name="Semrau J.D."/>
            <person name="Stein L.Y."/>
            <person name="Barbe V."/>
            <person name="Medigue C."/>
            <person name="Trotsenko Y.A."/>
            <person name="Kalyuzhnaya M.G."/>
        </authorList>
    </citation>
    <scope>NUCLEOTIDE SEQUENCE [LARGE SCALE GENOMIC DNA]</scope>
    <source>
        <strain evidence="4">DSM 19304 / NCIMB 14124 / VKM B-2133 / 20Z</strain>
    </source>
</reference>
<dbReference type="PATRIC" id="fig|271065.3.peg.3327"/>
<organism evidence="3 4">
    <name type="scientific">Methylotuvimicrobium alcaliphilum (strain DSM 19304 / NCIMB 14124 / VKM B-2133 / 20Z)</name>
    <name type="common">Methylomicrobium alcaliphilum</name>
    <dbReference type="NCBI Taxonomy" id="1091494"/>
    <lineage>
        <taxon>Bacteria</taxon>
        <taxon>Pseudomonadati</taxon>
        <taxon>Pseudomonadota</taxon>
        <taxon>Gammaproteobacteria</taxon>
        <taxon>Methylococcales</taxon>
        <taxon>Methylococcaceae</taxon>
        <taxon>Methylotuvimicrobium</taxon>
    </lineage>
</organism>
<keyword evidence="4" id="KW-1185">Reference proteome</keyword>
<keyword evidence="1" id="KW-0472">Membrane</keyword>
<proteinExistence type="predicted"/>
<dbReference type="AlphaFoldDB" id="G4T487"/>
<evidence type="ECO:0000259" key="2">
    <source>
        <dbReference type="Pfam" id="PF05036"/>
    </source>
</evidence>
<dbReference type="InterPro" id="IPR036680">
    <property type="entry name" value="SPOR-like_sf"/>
</dbReference>
<dbReference type="EMBL" id="FO082060">
    <property type="protein sequence ID" value="CCE24898.1"/>
    <property type="molecule type" value="Genomic_DNA"/>
</dbReference>
<dbReference type="InterPro" id="IPR007730">
    <property type="entry name" value="SPOR-like_dom"/>
</dbReference>
<dbReference type="InterPro" id="IPR027417">
    <property type="entry name" value="P-loop_NTPase"/>
</dbReference>
<dbReference type="STRING" id="1091494.MEALZ_3233"/>
<name>G4T487_META2</name>
<protein>
    <recommendedName>
        <fullName evidence="2">SPOR domain-containing protein</fullName>
    </recommendedName>
</protein>
<keyword evidence="1" id="KW-1133">Transmembrane helix</keyword>
<dbReference type="KEGG" id="mah:MEALZ_3233"/>
<dbReference type="RefSeq" id="WP_014149658.1">
    <property type="nucleotide sequence ID" value="NC_016112.1"/>
</dbReference>
<dbReference type="GO" id="GO:0042834">
    <property type="term" value="F:peptidoglycan binding"/>
    <property type="evidence" value="ECO:0007669"/>
    <property type="project" value="InterPro"/>
</dbReference>
<keyword evidence="1" id="KW-0812">Transmembrane</keyword>
<evidence type="ECO:0000313" key="4">
    <source>
        <dbReference type="Proteomes" id="UP000008315"/>
    </source>
</evidence>
<accession>G4T487</accession>